<keyword evidence="3" id="KW-1185">Reference proteome</keyword>
<dbReference type="RefSeq" id="WP_341426455.1">
    <property type="nucleotide sequence ID" value="NZ_JBBUTG010000008.1"/>
</dbReference>
<feature type="region of interest" description="Disordered" evidence="1">
    <location>
        <begin position="144"/>
        <end position="194"/>
    </location>
</feature>
<dbReference type="EMBL" id="JBBUTG010000008">
    <property type="protein sequence ID" value="MEK8032042.1"/>
    <property type="molecule type" value="Genomic_DNA"/>
</dbReference>
<evidence type="ECO:0000256" key="1">
    <source>
        <dbReference type="SAM" id="MobiDB-lite"/>
    </source>
</evidence>
<name>A0ABU9BT59_9BURK</name>
<accession>A0ABU9BT59</accession>
<organism evidence="2 3">
    <name type="scientific">Ideonella lacteola</name>
    <dbReference type="NCBI Taxonomy" id="2984193"/>
    <lineage>
        <taxon>Bacteria</taxon>
        <taxon>Pseudomonadati</taxon>
        <taxon>Pseudomonadota</taxon>
        <taxon>Betaproteobacteria</taxon>
        <taxon>Burkholderiales</taxon>
        <taxon>Sphaerotilaceae</taxon>
        <taxon>Ideonella</taxon>
    </lineage>
</organism>
<comment type="caution">
    <text evidence="2">The sequence shown here is derived from an EMBL/GenBank/DDBJ whole genome shotgun (WGS) entry which is preliminary data.</text>
</comment>
<sequence>MSNDNGGEGGGLLRRVVRKVAGPAKDLIQKVEDSRLSQFADSDRAELKAMIERKRRNDFVRKRELDMLRRIRREGLTPEQAAALANSNLDDVDVRASRPSSLADGAVKAKIDAIEKQMVGVAPLSVSRPMAFTPVAPPVAVPPAAPASGAPASSAGAPVHLKAPPPVLTHPIDPEATIPLELRPDGSGPITLPPSLAVETRAAASPAVPVAPAPAAPAPRELPPLAFDMAPAPEPAAAPSARTPVGRITDLPEVEVREIKHDPELDEAVISFANADFAHSEHILVQLTGQGAPRQHHEDTWLVLFDLYRATGQQQRFDSLSLSFAEQCGRSPPQWYSLPKLLADAAAAHRAAQPQNTDASRVGWVCDPLLTHDGLSHLSSQLLQMPMPWVLDWTQLKRIEPAAAAELRRQFQSWATEKLTMHWLAADRLFDVLQEAAPVGVRDADPAFWLARLDALRLVNRPDQFDDVAIDYCVTYEVSPPSWEPTKCTVRVSGPSANTRSAILSSVGDVVTSVMDAPDGHGEIEVTSLEISGQLAGDQTALLKHLDQRLGDSKVVRISCALLIRVDFVAAGDLLNWVISKRAEQRHITFTDVNRLVVLMFHAMGISEHVATQLRRS</sequence>
<reference evidence="2 3" key="1">
    <citation type="submission" date="2024-04" db="EMBL/GenBank/DDBJ databases">
        <title>Novel species of the genus Ideonella isolated from streams.</title>
        <authorList>
            <person name="Lu H."/>
        </authorList>
    </citation>
    <scope>NUCLEOTIDE SEQUENCE [LARGE SCALE GENOMIC DNA]</scope>
    <source>
        <strain evidence="2 3">DXS29W</strain>
    </source>
</reference>
<feature type="compositionally biased region" description="Low complexity" evidence="1">
    <location>
        <begin position="146"/>
        <end position="159"/>
    </location>
</feature>
<protein>
    <submittedName>
        <fullName evidence="2">STAS domain-containing protein</fullName>
    </submittedName>
</protein>
<proteinExistence type="predicted"/>
<dbReference type="Proteomes" id="UP001371218">
    <property type="component" value="Unassembled WGS sequence"/>
</dbReference>
<gene>
    <name evidence="2" type="ORF">AACH06_14545</name>
</gene>
<evidence type="ECO:0000313" key="2">
    <source>
        <dbReference type="EMBL" id="MEK8032042.1"/>
    </source>
</evidence>
<evidence type="ECO:0000313" key="3">
    <source>
        <dbReference type="Proteomes" id="UP001371218"/>
    </source>
</evidence>